<proteinExistence type="predicted"/>
<organism evidence="1 2">
    <name type="scientific">Carboxydocella sporoproducens DSM 16521</name>
    <dbReference type="NCBI Taxonomy" id="1121270"/>
    <lineage>
        <taxon>Bacteria</taxon>
        <taxon>Bacillati</taxon>
        <taxon>Bacillota</taxon>
        <taxon>Clostridia</taxon>
        <taxon>Eubacteriales</taxon>
        <taxon>Clostridiales Family XVI. Incertae Sedis</taxon>
        <taxon>Carboxydocella</taxon>
    </lineage>
</organism>
<accession>A0A1T4MHA9</accession>
<evidence type="ECO:0000313" key="2">
    <source>
        <dbReference type="Proteomes" id="UP000189933"/>
    </source>
</evidence>
<reference evidence="2" key="1">
    <citation type="submission" date="2017-02" db="EMBL/GenBank/DDBJ databases">
        <authorList>
            <person name="Varghese N."/>
            <person name="Submissions S."/>
        </authorList>
    </citation>
    <scope>NUCLEOTIDE SEQUENCE [LARGE SCALE GENOMIC DNA]</scope>
    <source>
        <strain evidence="2">DSM 16521</strain>
    </source>
</reference>
<dbReference type="OrthoDB" id="5498197at2"/>
<dbReference type="RefSeq" id="WP_078664707.1">
    <property type="nucleotide sequence ID" value="NZ_FUXM01000004.1"/>
</dbReference>
<sequence length="75" mass="8461">MGELRNLSACIEEVREAALKYEPGPPDPADYQELRQRLAACRGKLPPLYRQAVFDPFDRALVELGPGGKKQLLFF</sequence>
<dbReference type="AlphaFoldDB" id="A0A1T4MHA9"/>
<dbReference type="EMBL" id="FUXM01000004">
    <property type="protein sequence ID" value="SJZ66255.1"/>
    <property type="molecule type" value="Genomic_DNA"/>
</dbReference>
<gene>
    <name evidence="1" type="ORF">SAMN02745885_00573</name>
</gene>
<dbReference type="Proteomes" id="UP000189933">
    <property type="component" value="Unassembled WGS sequence"/>
</dbReference>
<evidence type="ECO:0000313" key="1">
    <source>
        <dbReference type="EMBL" id="SJZ66255.1"/>
    </source>
</evidence>
<protein>
    <submittedName>
        <fullName evidence="1">Uncharacterized protein</fullName>
    </submittedName>
</protein>
<keyword evidence="2" id="KW-1185">Reference proteome</keyword>
<name>A0A1T4MHA9_9FIRM</name>